<evidence type="ECO:0000313" key="2">
    <source>
        <dbReference type="EMBL" id="ELP88520.1"/>
    </source>
</evidence>
<gene>
    <name evidence="2" type="ORF">EIN_344800</name>
</gene>
<dbReference type="Proteomes" id="UP000014680">
    <property type="component" value="Unassembled WGS sequence"/>
</dbReference>
<dbReference type="OrthoDB" id="27279at2759"/>
<dbReference type="VEuPathDB" id="AmoebaDB:EIN_344800"/>
<dbReference type="OMA" id="CERYDED"/>
<dbReference type="KEGG" id="eiv:EIN_344800"/>
<name>A0A0A1U6P5_ENTIV</name>
<dbReference type="SUPFAM" id="SSF64268">
    <property type="entry name" value="PX domain"/>
    <property type="match status" value="1"/>
</dbReference>
<dbReference type="AlphaFoldDB" id="A0A0A1U6P5"/>
<dbReference type="Gene3D" id="3.30.1520.10">
    <property type="entry name" value="Phox-like domain"/>
    <property type="match status" value="1"/>
</dbReference>
<dbReference type="EMBL" id="KB206755">
    <property type="protein sequence ID" value="ELP88520.1"/>
    <property type="molecule type" value="Genomic_DNA"/>
</dbReference>
<evidence type="ECO:0000313" key="3">
    <source>
        <dbReference type="Proteomes" id="UP000014680"/>
    </source>
</evidence>
<reference evidence="2 3" key="1">
    <citation type="submission" date="2012-10" db="EMBL/GenBank/DDBJ databases">
        <authorList>
            <person name="Zafar N."/>
            <person name="Inman J."/>
            <person name="Hall N."/>
            <person name="Lorenzi H."/>
            <person name="Caler E."/>
        </authorList>
    </citation>
    <scope>NUCLEOTIDE SEQUENCE [LARGE SCALE GENOMIC DNA]</scope>
    <source>
        <strain evidence="2 3">IP1</strain>
    </source>
</reference>
<dbReference type="CDD" id="cd06093">
    <property type="entry name" value="PX_domain"/>
    <property type="match status" value="1"/>
</dbReference>
<feature type="domain" description="PX" evidence="1">
    <location>
        <begin position="1"/>
        <end position="110"/>
    </location>
</feature>
<accession>A0A0A1U6P5</accession>
<dbReference type="Pfam" id="PF00787">
    <property type="entry name" value="PX"/>
    <property type="match status" value="1"/>
</dbReference>
<proteinExistence type="predicted"/>
<dbReference type="InterPro" id="IPR001683">
    <property type="entry name" value="PX_dom"/>
</dbReference>
<dbReference type="InterPro" id="IPR036871">
    <property type="entry name" value="PX_dom_sf"/>
</dbReference>
<sequence>MSKGVAVPIEITLTPQGKSYTVDLRWACWYVWKVENRRYSDFLKLFELLCERYDEDDYPEFPGKLLVHSEEMLNERKYDLTLYSSALLTSTTTFLDPVVITFFKVPTMLLYLYLPRPVNYFGQYKTILEQSTLNEMNEFATKIELNEEGGKRWSKTIRTILGAMKCAPQDFVFTVEEYINPMNGDIHIPPPTIINDDNIYAFNSRIRELMSKAMDLVEVSQKELWNVQLTILNDIYNLKVETQSCYDSIMYDKIKLSPDSSDIQVLCYRSICDIDVLISEKLMPLLGKVAVVSSLGRNKQMYWLPYNDSGNFMRMSSLFNL</sequence>
<dbReference type="GeneID" id="14887498"/>
<dbReference type="RefSeq" id="XP_004255291.1">
    <property type="nucleotide sequence ID" value="XM_004255243.1"/>
</dbReference>
<dbReference type="GO" id="GO:0035091">
    <property type="term" value="F:phosphatidylinositol binding"/>
    <property type="evidence" value="ECO:0007669"/>
    <property type="project" value="InterPro"/>
</dbReference>
<evidence type="ECO:0000259" key="1">
    <source>
        <dbReference type="PROSITE" id="PS50195"/>
    </source>
</evidence>
<dbReference type="PROSITE" id="PS50195">
    <property type="entry name" value="PX"/>
    <property type="match status" value="1"/>
</dbReference>
<keyword evidence="3" id="KW-1185">Reference proteome</keyword>
<protein>
    <recommendedName>
        <fullName evidence="1">PX domain-containing protein</fullName>
    </recommendedName>
</protein>
<organism evidence="2 3">
    <name type="scientific">Entamoeba invadens IP1</name>
    <dbReference type="NCBI Taxonomy" id="370355"/>
    <lineage>
        <taxon>Eukaryota</taxon>
        <taxon>Amoebozoa</taxon>
        <taxon>Evosea</taxon>
        <taxon>Archamoebae</taxon>
        <taxon>Mastigamoebida</taxon>
        <taxon>Entamoebidae</taxon>
        <taxon>Entamoeba</taxon>
    </lineage>
</organism>